<proteinExistence type="predicted"/>
<keyword evidence="4" id="KW-1185">Reference proteome</keyword>
<evidence type="ECO:0000259" key="2">
    <source>
        <dbReference type="Pfam" id="PF13391"/>
    </source>
</evidence>
<feature type="domain" description="HNH nuclease" evidence="2">
    <location>
        <begin position="161"/>
        <end position="199"/>
    </location>
</feature>
<dbReference type="EMBL" id="QJJQ01000020">
    <property type="protein sequence ID" value="PXW81641.1"/>
    <property type="molecule type" value="Genomic_DNA"/>
</dbReference>
<evidence type="ECO:0000259" key="1">
    <source>
        <dbReference type="Pfam" id="PF12102"/>
    </source>
</evidence>
<dbReference type="Proteomes" id="UP000247978">
    <property type="component" value="Unassembled WGS sequence"/>
</dbReference>
<accession>A0A2V3VL61</accession>
<sequence length="230" mass="26617">MEEISQVLREDLNFLESESLLTEINLLSNTNNAKNYMAANIYAKEYAIYGFNEEMLITDIQTSLKNLNKIVEYIGQKEIDVFVDDLLFREFVEDIKFQEDILLVQASNTIVQPHPRPDSLITAGKKKEWKRDSSIAKESLLNSDYKCEIDNTHVTFISLVTNQNYVEAHHLIPINRQDDFEYSIDVPGNIISLCPNCHREVHHAITKNKKEIITSLYHKRSPLLEDFGLL</sequence>
<evidence type="ECO:0000313" key="3">
    <source>
        <dbReference type="EMBL" id="PXW81641.1"/>
    </source>
</evidence>
<dbReference type="CDD" id="cd00085">
    <property type="entry name" value="HNHc"/>
    <property type="match status" value="1"/>
</dbReference>
<gene>
    <name evidence="3" type="ORF">DFR56_12014</name>
</gene>
<evidence type="ECO:0000313" key="4">
    <source>
        <dbReference type="Proteomes" id="UP000247978"/>
    </source>
</evidence>
<organism evidence="3 4">
    <name type="scientific">Pseudogracilibacillus auburnensis</name>
    <dbReference type="NCBI Taxonomy" id="1494959"/>
    <lineage>
        <taxon>Bacteria</taxon>
        <taxon>Bacillati</taxon>
        <taxon>Bacillota</taxon>
        <taxon>Bacilli</taxon>
        <taxon>Bacillales</taxon>
        <taxon>Bacillaceae</taxon>
        <taxon>Pseudogracilibacillus</taxon>
    </lineage>
</organism>
<dbReference type="InterPro" id="IPR021961">
    <property type="entry name" value="McrB_DNA-bd"/>
</dbReference>
<dbReference type="Pfam" id="PF12102">
    <property type="entry name" value="MrcB_N"/>
    <property type="match status" value="1"/>
</dbReference>
<dbReference type="Pfam" id="PF13391">
    <property type="entry name" value="HNH_2"/>
    <property type="match status" value="1"/>
</dbReference>
<dbReference type="InterPro" id="IPR003615">
    <property type="entry name" value="HNH_nuc"/>
</dbReference>
<dbReference type="Gene3D" id="1.10.30.50">
    <property type="match status" value="1"/>
</dbReference>
<name>A0A2V3VL61_9BACI</name>
<dbReference type="RefSeq" id="WP_110397208.1">
    <property type="nucleotide sequence ID" value="NZ_JBHUHB010000001.1"/>
</dbReference>
<comment type="caution">
    <text evidence="3">The sequence shown here is derived from an EMBL/GenBank/DDBJ whole genome shotgun (WGS) entry which is preliminary data.</text>
</comment>
<dbReference type="OrthoDB" id="9781481at2"/>
<dbReference type="AlphaFoldDB" id="A0A2V3VL61"/>
<reference evidence="3 4" key="1">
    <citation type="submission" date="2018-05" db="EMBL/GenBank/DDBJ databases">
        <title>Genomic Encyclopedia of Type Strains, Phase IV (KMG-IV): sequencing the most valuable type-strain genomes for metagenomic binning, comparative biology and taxonomic classification.</title>
        <authorList>
            <person name="Goeker M."/>
        </authorList>
    </citation>
    <scope>NUCLEOTIDE SEQUENCE [LARGE SCALE GENOMIC DNA]</scope>
    <source>
        <strain evidence="3 4">DSM 28556</strain>
    </source>
</reference>
<feature type="domain" description="Type IV methyl-directed restriction enzyme EcoKMcrB subunit DNA-binding" evidence="1">
    <location>
        <begin position="1"/>
        <end position="71"/>
    </location>
</feature>
<protein>
    <submittedName>
        <fullName evidence="3">Uncharacterized protein DUF3578</fullName>
    </submittedName>
</protein>